<keyword evidence="3" id="KW-0732">Signal</keyword>
<evidence type="ECO:0000256" key="1">
    <source>
        <dbReference type="ARBA" id="ARBA00005622"/>
    </source>
</evidence>
<dbReference type="Gene3D" id="3.40.50.1820">
    <property type="entry name" value="alpha/beta hydrolase"/>
    <property type="match status" value="1"/>
</dbReference>
<dbReference type="SUPFAM" id="SSF53474">
    <property type="entry name" value="alpha/beta-Hydrolases"/>
    <property type="match status" value="1"/>
</dbReference>
<sequence length="277" mass="32029">MKILFLSALLIIFSIPVFSQDTICINKTISHKIESQYLNETRNYWASLPLNYSDTIKYPVIYVLDAEWRFDLVRNIAFDLGANNIIQNSVIIGIPHIDWKFKRGIDLTFSQTRIEYDGEIVDSTWYNSTNSGGALKFYKYLVNELIPNVNSNYSTNGVETLIGHSYGGYFGGYILTMKHPFEVIHMYDPSIWYSNGEVIENIKSNQINKAIKVVISYQPKPEFHKSKIEELIELLKKDPSINLTTFFYEKKTHNSLYLDSFYKGIQITNDTVKVPIN</sequence>
<evidence type="ECO:0008006" key="6">
    <source>
        <dbReference type="Google" id="ProtNLM"/>
    </source>
</evidence>
<proteinExistence type="inferred from homology"/>
<name>A0A4D7K5V5_9BACT</name>
<protein>
    <recommendedName>
        <fullName evidence="6">Alpha/beta hydrolase</fullName>
    </recommendedName>
</protein>
<evidence type="ECO:0000256" key="3">
    <source>
        <dbReference type="SAM" id="SignalP"/>
    </source>
</evidence>
<gene>
    <name evidence="4" type="ORF">DCC35_16255</name>
</gene>
<dbReference type="OrthoDB" id="9784036at2"/>
<evidence type="ECO:0000313" key="5">
    <source>
        <dbReference type="Proteomes" id="UP000298616"/>
    </source>
</evidence>
<dbReference type="GO" id="GO:0016788">
    <property type="term" value="F:hydrolase activity, acting on ester bonds"/>
    <property type="evidence" value="ECO:0007669"/>
    <property type="project" value="TreeGrafter"/>
</dbReference>
<evidence type="ECO:0000256" key="2">
    <source>
        <dbReference type="ARBA" id="ARBA00022801"/>
    </source>
</evidence>
<organism evidence="4 5">
    <name type="scientific">Mangrovivirga cuniculi</name>
    <dbReference type="NCBI Taxonomy" id="2715131"/>
    <lineage>
        <taxon>Bacteria</taxon>
        <taxon>Pseudomonadati</taxon>
        <taxon>Bacteroidota</taxon>
        <taxon>Cytophagia</taxon>
        <taxon>Cytophagales</taxon>
        <taxon>Mangrovivirgaceae</taxon>
        <taxon>Mangrovivirga</taxon>
    </lineage>
</organism>
<dbReference type="KEGG" id="fpf:DCC35_16255"/>
<reference evidence="4 5" key="1">
    <citation type="submission" date="2018-04" db="EMBL/GenBank/DDBJ databases">
        <title>Complete genome uncultured novel isolate.</title>
        <authorList>
            <person name="Merlino G."/>
        </authorList>
    </citation>
    <scope>NUCLEOTIDE SEQUENCE [LARGE SCALE GENOMIC DNA]</scope>
    <source>
        <strain evidence="5">R1DC9</strain>
    </source>
</reference>
<feature type="chain" id="PRO_5020324765" description="Alpha/beta hydrolase" evidence="3">
    <location>
        <begin position="20"/>
        <end position="277"/>
    </location>
</feature>
<dbReference type="RefSeq" id="WP_137091779.1">
    <property type="nucleotide sequence ID" value="NZ_CP028923.1"/>
</dbReference>
<dbReference type="Proteomes" id="UP000298616">
    <property type="component" value="Chromosome"/>
</dbReference>
<accession>A0A4D7K5V5</accession>
<feature type="signal peptide" evidence="3">
    <location>
        <begin position="1"/>
        <end position="19"/>
    </location>
</feature>
<dbReference type="EMBL" id="CP028923">
    <property type="protein sequence ID" value="QCK16184.1"/>
    <property type="molecule type" value="Genomic_DNA"/>
</dbReference>
<keyword evidence="5" id="KW-1185">Reference proteome</keyword>
<dbReference type="AlphaFoldDB" id="A0A4D7K5V5"/>
<dbReference type="Pfam" id="PF00756">
    <property type="entry name" value="Esterase"/>
    <property type="match status" value="1"/>
</dbReference>
<dbReference type="InterPro" id="IPR029058">
    <property type="entry name" value="AB_hydrolase_fold"/>
</dbReference>
<dbReference type="InterPro" id="IPR052558">
    <property type="entry name" value="Siderophore_Hydrolase_D"/>
</dbReference>
<dbReference type="PANTHER" id="PTHR40841:SF2">
    <property type="entry name" value="SIDEROPHORE-DEGRADING ESTERASE (EUROFUNG)"/>
    <property type="match status" value="1"/>
</dbReference>
<dbReference type="PANTHER" id="PTHR40841">
    <property type="entry name" value="SIDEROPHORE TRIACETYLFUSARININE C ESTERASE"/>
    <property type="match status" value="1"/>
</dbReference>
<comment type="similarity">
    <text evidence="1">Belongs to the esterase D family.</text>
</comment>
<dbReference type="InterPro" id="IPR000801">
    <property type="entry name" value="Esterase-like"/>
</dbReference>
<keyword evidence="2" id="KW-0378">Hydrolase</keyword>
<evidence type="ECO:0000313" key="4">
    <source>
        <dbReference type="EMBL" id="QCK16184.1"/>
    </source>
</evidence>